<organism evidence="2 3">
    <name type="scientific">Anabarilius grahami</name>
    <name type="common">Kanglang fish</name>
    <name type="synonym">Barilius grahami</name>
    <dbReference type="NCBI Taxonomy" id="495550"/>
    <lineage>
        <taxon>Eukaryota</taxon>
        <taxon>Metazoa</taxon>
        <taxon>Chordata</taxon>
        <taxon>Craniata</taxon>
        <taxon>Vertebrata</taxon>
        <taxon>Euteleostomi</taxon>
        <taxon>Actinopterygii</taxon>
        <taxon>Neopterygii</taxon>
        <taxon>Teleostei</taxon>
        <taxon>Ostariophysi</taxon>
        <taxon>Cypriniformes</taxon>
        <taxon>Xenocyprididae</taxon>
        <taxon>Xenocypridinae</taxon>
        <taxon>Xenocypridinae incertae sedis</taxon>
        <taxon>Anabarilius</taxon>
    </lineage>
</organism>
<comment type="caution">
    <text evidence="2">The sequence shown here is derived from an EMBL/GenBank/DDBJ whole genome shotgun (WGS) entry which is preliminary data.</text>
</comment>
<feature type="region of interest" description="Disordered" evidence="1">
    <location>
        <begin position="81"/>
        <end position="138"/>
    </location>
</feature>
<evidence type="ECO:0000256" key="1">
    <source>
        <dbReference type="SAM" id="MobiDB-lite"/>
    </source>
</evidence>
<feature type="compositionally biased region" description="Polar residues" evidence="1">
    <location>
        <begin position="81"/>
        <end position="94"/>
    </location>
</feature>
<reference evidence="2 3" key="1">
    <citation type="submission" date="2018-10" db="EMBL/GenBank/DDBJ databases">
        <title>Genome assembly for a Yunnan-Guizhou Plateau 3E fish, Anabarilius grahami (Regan), and its evolutionary and genetic applications.</title>
        <authorList>
            <person name="Jiang W."/>
        </authorList>
    </citation>
    <scope>NUCLEOTIDE SEQUENCE [LARGE SCALE GENOMIC DNA]</scope>
    <source>
        <strain evidence="2">AG-KIZ</strain>
        <tissue evidence="2">Muscle</tissue>
    </source>
</reference>
<dbReference type="AlphaFoldDB" id="A0A3N0Y287"/>
<accession>A0A3N0Y287</accession>
<gene>
    <name evidence="2" type="ORF">DPX16_11050</name>
</gene>
<keyword evidence="3" id="KW-1185">Reference proteome</keyword>
<dbReference type="EMBL" id="RJVU01053643">
    <property type="protein sequence ID" value="ROL27920.1"/>
    <property type="molecule type" value="Genomic_DNA"/>
</dbReference>
<feature type="region of interest" description="Disordered" evidence="1">
    <location>
        <begin position="1"/>
        <end position="48"/>
    </location>
</feature>
<dbReference type="Proteomes" id="UP000281406">
    <property type="component" value="Unassembled WGS sequence"/>
</dbReference>
<evidence type="ECO:0000313" key="2">
    <source>
        <dbReference type="EMBL" id="ROL27920.1"/>
    </source>
</evidence>
<name>A0A3N0Y287_ANAGA</name>
<protein>
    <submittedName>
        <fullName evidence="2">Uncharacterized protein</fullName>
    </submittedName>
</protein>
<proteinExistence type="predicted"/>
<evidence type="ECO:0000313" key="3">
    <source>
        <dbReference type="Proteomes" id="UP000281406"/>
    </source>
</evidence>
<dbReference type="PRINTS" id="PR01217">
    <property type="entry name" value="PRICHEXTENSN"/>
</dbReference>
<feature type="region of interest" description="Disordered" evidence="1">
    <location>
        <begin position="240"/>
        <end position="264"/>
    </location>
</feature>
<sequence>MERMPEPTADGEPKPASMYEPDKRTEPTIAPEPEPHSESDQVCEPATSSVPVGLLVEYEGVEESPAHTPVAEILLSPSAQWRMTPNPLQTQSPASHLPGDGEPKPASMYEPDKRTEPTIAPEPEPHSESDQVCEPATSSVPVGLLVEYEGMEESPAHTPIVETPSLVSPLVLPSSKSPVFPRIPPSLPLPPPLPITANSSASAPPPLFPFSSSAPPLTPLCSTDPPQAFHKDPLAPLPAAEAHHFPSARRPVDFTLSPPSLGST</sequence>